<protein>
    <submittedName>
        <fullName evidence="1">Uncharacterized protein</fullName>
    </submittedName>
</protein>
<dbReference type="EMBL" id="JAAMPC010001610">
    <property type="protein sequence ID" value="KAG2238799.1"/>
    <property type="molecule type" value="Genomic_DNA"/>
</dbReference>
<dbReference type="PANTHER" id="PTHR33384">
    <property type="entry name" value="EXPRESSED PROTEIN"/>
    <property type="match status" value="1"/>
</dbReference>
<keyword evidence="2" id="KW-1185">Reference proteome</keyword>
<proteinExistence type="predicted"/>
<evidence type="ECO:0000313" key="2">
    <source>
        <dbReference type="Proteomes" id="UP000886595"/>
    </source>
</evidence>
<comment type="caution">
    <text evidence="1">The sequence shown here is derived from an EMBL/GenBank/DDBJ whole genome shotgun (WGS) entry which is preliminary data.</text>
</comment>
<reference evidence="1 2" key="1">
    <citation type="submission" date="2020-02" db="EMBL/GenBank/DDBJ databases">
        <authorList>
            <person name="Ma Q."/>
            <person name="Huang Y."/>
            <person name="Song X."/>
            <person name="Pei D."/>
        </authorList>
    </citation>
    <scope>NUCLEOTIDE SEQUENCE [LARGE SCALE GENOMIC DNA]</scope>
    <source>
        <strain evidence="1">Sxm20200214</strain>
        <tissue evidence="1">Leaf</tissue>
    </source>
</reference>
<dbReference type="OrthoDB" id="900224at2759"/>
<dbReference type="AlphaFoldDB" id="A0A8X7TEK8"/>
<organism evidence="1 2">
    <name type="scientific">Brassica carinata</name>
    <name type="common">Ethiopian mustard</name>
    <name type="synonym">Abyssinian cabbage</name>
    <dbReference type="NCBI Taxonomy" id="52824"/>
    <lineage>
        <taxon>Eukaryota</taxon>
        <taxon>Viridiplantae</taxon>
        <taxon>Streptophyta</taxon>
        <taxon>Embryophyta</taxon>
        <taxon>Tracheophyta</taxon>
        <taxon>Spermatophyta</taxon>
        <taxon>Magnoliopsida</taxon>
        <taxon>eudicotyledons</taxon>
        <taxon>Gunneridae</taxon>
        <taxon>Pentapetalae</taxon>
        <taxon>rosids</taxon>
        <taxon>malvids</taxon>
        <taxon>Brassicales</taxon>
        <taxon>Brassicaceae</taxon>
        <taxon>Brassiceae</taxon>
        <taxon>Brassica</taxon>
    </lineage>
</organism>
<gene>
    <name evidence="1" type="ORF">Bca52824_091970</name>
</gene>
<dbReference type="PANTHER" id="PTHR33384:SF42">
    <property type="entry name" value="(RAPE) HYPOTHETICAL PROTEIN"/>
    <property type="match status" value="1"/>
</dbReference>
<accession>A0A8X7TEK8</accession>
<evidence type="ECO:0000313" key="1">
    <source>
        <dbReference type="EMBL" id="KAG2238799.1"/>
    </source>
</evidence>
<name>A0A8X7TEK8_BRACI</name>
<sequence length="146" mass="16549">MNHCKLEQNAFMSREDLVVCPKPRRVCLLSNNFIHPLRFHMIQAATDLSDSKAGAELFDIIRRKLMTLFNLMPPLEEDKETIGQLLSSSPPYFSGSPPSRAVNPLAQDARFRDEKLTPVSPNSPLLHPNFIINRFSISILISSWVC</sequence>
<dbReference type="Proteomes" id="UP000886595">
    <property type="component" value="Unassembled WGS sequence"/>
</dbReference>